<feature type="transmembrane region" description="Helical" evidence="8">
    <location>
        <begin position="200"/>
        <end position="222"/>
    </location>
</feature>
<evidence type="ECO:0000256" key="1">
    <source>
        <dbReference type="ARBA" id="ARBA00004370"/>
    </source>
</evidence>
<dbReference type="InterPro" id="IPR027417">
    <property type="entry name" value="P-loop_NTPase"/>
</dbReference>
<evidence type="ECO:0000256" key="7">
    <source>
        <dbReference type="ARBA" id="ARBA00023136"/>
    </source>
</evidence>
<dbReference type="Gene3D" id="3.40.50.300">
    <property type="entry name" value="P-loop containing nucleotide triphosphate hydrolases"/>
    <property type="match status" value="2"/>
</dbReference>
<dbReference type="OrthoDB" id="10413301at2759"/>
<keyword evidence="4" id="KW-0547">Nucleotide-binding</keyword>
<dbReference type="GO" id="GO:0016887">
    <property type="term" value="F:ATP hydrolysis activity"/>
    <property type="evidence" value="ECO:0007669"/>
    <property type="project" value="InterPro"/>
</dbReference>
<feature type="transmembrane region" description="Helical" evidence="8">
    <location>
        <begin position="86"/>
        <end position="110"/>
    </location>
</feature>
<keyword evidence="6 8" id="KW-1133">Transmembrane helix</keyword>
<feature type="transmembrane region" description="Helical" evidence="8">
    <location>
        <begin position="309"/>
        <end position="330"/>
    </location>
</feature>
<feature type="domain" description="ABC transmembrane type-1" evidence="10">
    <location>
        <begin position="89"/>
        <end position="304"/>
    </location>
</feature>
<evidence type="ECO:0000313" key="11">
    <source>
        <dbReference type="EMBL" id="CAG9862700.1"/>
    </source>
</evidence>
<dbReference type="PANTHER" id="PTHR24223:SF448">
    <property type="entry name" value="FI20146P1-RELATED"/>
    <property type="match status" value="1"/>
</dbReference>
<evidence type="ECO:0000259" key="9">
    <source>
        <dbReference type="PROSITE" id="PS50893"/>
    </source>
</evidence>
<dbReference type="SUPFAM" id="SSF52540">
    <property type="entry name" value="P-loop containing nucleoside triphosphate hydrolases"/>
    <property type="match status" value="2"/>
</dbReference>
<name>A0A9N9TUU3_PHYSR</name>
<dbReference type="InterPro" id="IPR011527">
    <property type="entry name" value="ABC1_TM_dom"/>
</dbReference>
<feature type="domain" description="ABC transmembrane type-1" evidence="10">
    <location>
        <begin position="669"/>
        <end position="927"/>
    </location>
</feature>
<reference evidence="11" key="1">
    <citation type="submission" date="2022-01" db="EMBL/GenBank/DDBJ databases">
        <authorList>
            <person name="King R."/>
        </authorList>
    </citation>
    <scope>NUCLEOTIDE SEQUENCE</scope>
</reference>
<dbReference type="Pfam" id="PF00664">
    <property type="entry name" value="ABC_membrane"/>
    <property type="match status" value="2"/>
</dbReference>
<dbReference type="InterPro" id="IPR050173">
    <property type="entry name" value="ABC_transporter_C-like"/>
</dbReference>
<dbReference type="InterPro" id="IPR036640">
    <property type="entry name" value="ABC1_TM_sf"/>
</dbReference>
<evidence type="ECO:0000259" key="10">
    <source>
        <dbReference type="PROSITE" id="PS50929"/>
    </source>
</evidence>
<gene>
    <name evidence="11" type="ORF">PHYEVI_LOCUS9006</name>
</gene>
<protein>
    <submittedName>
        <fullName evidence="11">Uncharacterized protein</fullName>
    </submittedName>
</protein>
<keyword evidence="5" id="KW-0067">ATP-binding</keyword>
<dbReference type="AlphaFoldDB" id="A0A9N9TUU3"/>
<dbReference type="Proteomes" id="UP001153712">
    <property type="component" value="Chromosome 6"/>
</dbReference>
<feature type="domain" description="ABC transporter" evidence="9">
    <location>
        <begin position="1023"/>
        <end position="1247"/>
    </location>
</feature>
<evidence type="ECO:0000256" key="5">
    <source>
        <dbReference type="ARBA" id="ARBA00022840"/>
    </source>
</evidence>
<dbReference type="PANTHER" id="PTHR24223">
    <property type="entry name" value="ATP-BINDING CASSETTE SUB-FAMILY C"/>
    <property type="match status" value="1"/>
</dbReference>
<feature type="transmembrane region" description="Helical" evidence="8">
    <location>
        <begin position="337"/>
        <end position="356"/>
    </location>
</feature>
<dbReference type="PROSITE" id="PS50929">
    <property type="entry name" value="ABC_TM1F"/>
    <property type="match status" value="2"/>
</dbReference>
<dbReference type="SUPFAM" id="SSF90123">
    <property type="entry name" value="ABC transporter transmembrane region"/>
    <property type="match status" value="2"/>
</dbReference>
<keyword evidence="7 8" id="KW-0472">Membrane</keyword>
<dbReference type="Gene3D" id="1.20.1560.10">
    <property type="entry name" value="ABC transporter type 1, transmembrane domain"/>
    <property type="match status" value="2"/>
</dbReference>
<feature type="transmembrane region" description="Helical" evidence="8">
    <location>
        <begin position="827"/>
        <end position="845"/>
    </location>
</feature>
<keyword evidence="2" id="KW-0813">Transport</keyword>
<proteinExistence type="predicted"/>
<feature type="transmembrane region" description="Helical" evidence="8">
    <location>
        <begin position="943"/>
        <end position="960"/>
    </location>
</feature>
<feature type="transmembrane region" description="Helical" evidence="8">
    <location>
        <begin position="908"/>
        <end position="931"/>
    </location>
</feature>
<dbReference type="GO" id="GO:0005524">
    <property type="term" value="F:ATP binding"/>
    <property type="evidence" value="ECO:0007669"/>
    <property type="project" value="UniProtKB-KW"/>
</dbReference>
<dbReference type="InterPro" id="IPR003439">
    <property type="entry name" value="ABC_transporter-like_ATP-bd"/>
</dbReference>
<feature type="transmembrane region" description="Helical" evidence="8">
    <location>
        <begin position="665"/>
        <end position="690"/>
    </location>
</feature>
<feature type="transmembrane region" description="Helical" evidence="8">
    <location>
        <begin position="729"/>
        <end position="754"/>
    </location>
</feature>
<accession>A0A9N9TUU3</accession>
<dbReference type="PROSITE" id="PS50893">
    <property type="entry name" value="ABC_TRANSPORTER_2"/>
    <property type="match status" value="2"/>
</dbReference>
<evidence type="ECO:0000256" key="4">
    <source>
        <dbReference type="ARBA" id="ARBA00022741"/>
    </source>
</evidence>
<keyword evidence="12" id="KW-1185">Reference proteome</keyword>
<dbReference type="InterPro" id="IPR003593">
    <property type="entry name" value="AAA+_ATPase"/>
</dbReference>
<comment type="subcellular location">
    <subcellularLocation>
        <location evidence="1">Membrane</location>
    </subcellularLocation>
</comment>
<sequence length="1269" mass="146207">MESGKEDPKLRNPESNVNAISKLFFVWTVGFFKKFLRDPELYSELPALDEDEAGILGGKLEYLWRIERKPVLWKVVMKMFGYKKRLMELVLLITYAFMRPGLCILLAVLIRTFREEFDSSQRYLFGSTYIVVTALMFAIEHFAQLQLHKIALRIRAALSSLIYRKVVKINSKCLEGNSKTITQLLVEDFNCIENIVNSEAMCLIVSIQFINTVIAMWVVIGFPSLTGLLFTVTIVFPLIIIYNQIQVFYDLKVNHSKHSRIQYFKGIMEGIKTIKMNNWEAAFVKILNITHQTELQAIRKYLTYQLSTLYGFLVYKCSIFISMVSIYLHYKSLQPEQVYPCAQFLFIMLIGFLYWIPKKLKTCAESTELFSTATKLLQKTEIGDSEDARNEKPGIHVQKLCYRWSDKTDFDLRIDDIKIKSGALCLVIGPQKSGKTSLLQLLLKEQTPRCGKIEFKGSLSYCSQRAWLYRSSIRNNILFGRDYREAKYKNITGTCKLLPDFSRFMNGDLSAAGHGGIVFEEDLKTRINLARAIYHEADIYLIDDVFPALNTGDVSELFENCFTRYLARKTRIIVANYLEFLDKADQIIVVYQGRAKIFDNLTEIKNSNIDIYSWMNDGNAARKSRLSNNFDRQKDGLLNANPEDFSAKKIRSLDNIFICTYKTGWYFCFICLLLILSFVLLNGCDFWLAYWTSVFPKTENSTELSSLFSNPFRSVFTITHPQVLFYNNITIYITLILITIGVIIITNSLIIRVYSILIKKLYGRFSDSVLRAALEAIITDYRSKLLIFMKDVSIVNLEFPKISKLALEIVIFSACCLLLVYTTEYILIFSLPLVIVYLLVQNFYLEINKILINLTETARLPILWHLKDTLEGVVTVRIHEGQEKSVKQFDKFLNYFTSLQRLSLSLNYSFVMISDALCSSLLFIVIFSLILINDYVHRIDSNFAGFIILEVYLLTEILQYSSKNLSRLAFIAISVKKLLQFSDVPDEKSSRRQHHDSAEFLSELSEIEKVQLPPQSWPECGQIEFKNVSMMYFNAIRALDDVNFTVKCCEKIGVVGRAGSGKSSLVTALFNLRQFNGTILIDNFNTKLIDMAHLRGSISIIQQPVMFSNCSDYKLDIFGDVPSEELMPILDEMNLKEHVKHLEYNWSKLNKGQLLLFNLALAIVKKNKILIIDEEFADVDKDTEGLFYKSVKKYFSDCTVVHITSNLNPIIVECDRVAVMEKGQIVEYDHPFSLLESEGSFYNLVLDAGKSVYSHYRHLAYQKYLNTFK</sequence>
<feature type="domain" description="ABC transporter" evidence="9">
    <location>
        <begin position="395"/>
        <end position="617"/>
    </location>
</feature>
<dbReference type="GO" id="GO:0016020">
    <property type="term" value="C:membrane"/>
    <property type="evidence" value="ECO:0007669"/>
    <property type="project" value="UniProtKB-SubCell"/>
</dbReference>
<evidence type="ECO:0000256" key="2">
    <source>
        <dbReference type="ARBA" id="ARBA00022448"/>
    </source>
</evidence>
<organism evidence="11 12">
    <name type="scientific">Phyllotreta striolata</name>
    <name type="common">Striped flea beetle</name>
    <name type="synonym">Crioceris striolata</name>
    <dbReference type="NCBI Taxonomy" id="444603"/>
    <lineage>
        <taxon>Eukaryota</taxon>
        <taxon>Metazoa</taxon>
        <taxon>Ecdysozoa</taxon>
        <taxon>Arthropoda</taxon>
        <taxon>Hexapoda</taxon>
        <taxon>Insecta</taxon>
        <taxon>Pterygota</taxon>
        <taxon>Neoptera</taxon>
        <taxon>Endopterygota</taxon>
        <taxon>Coleoptera</taxon>
        <taxon>Polyphaga</taxon>
        <taxon>Cucujiformia</taxon>
        <taxon>Chrysomeloidea</taxon>
        <taxon>Chrysomelidae</taxon>
        <taxon>Galerucinae</taxon>
        <taxon>Alticini</taxon>
        <taxon>Phyllotreta</taxon>
    </lineage>
</organism>
<evidence type="ECO:0000256" key="3">
    <source>
        <dbReference type="ARBA" id="ARBA00022692"/>
    </source>
</evidence>
<feature type="transmembrane region" description="Helical" evidence="8">
    <location>
        <begin position="228"/>
        <end position="249"/>
    </location>
</feature>
<feature type="transmembrane region" description="Helical" evidence="8">
    <location>
        <begin position="122"/>
        <end position="143"/>
    </location>
</feature>
<dbReference type="SMART" id="SM00382">
    <property type="entry name" value="AAA"/>
    <property type="match status" value="2"/>
</dbReference>
<keyword evidence="3 8" id="KW-0812">Transmembrane</keyword>
<dbReference type="EMBL" id="OU900099">
    <property type="protein sequence ID" value="CAG9862700.1"/>
    <property type="molecule type" value="Genomic_DNA"/>
</dbReference>
<evidence type="ECO:0000256" key="8">
    <source>
        <dbReference type="SAM" id="Phobius"/>
    </source>
</evidence>
<evidence type="ECO:0000256" key="6">
    <source>
        <dbReference type="ARBA" id="ARBA00022989"/>
    </source>
</evidence>
<dbReference type="GO" id="GO:0140359">
    <property type="term" value="F:ABC-type transporter activity"/>
    <property type="evidence" value="ECO:0007669"/>
    <property type="project" value="InterPro"/>
</dbReference>
<evidence type="ECO:0000313" key="12">
    <source>
        <dbReference type="Proteomes" id="UP001153712"/>
    </source>
</evidence>
<dbReference type="Pfam" id="PF00005">
    <property type="entry name" value="ABC_tran"/>
    <property type="match status" value="2"/>
</dbReference>